<dbReference type="Proteomes" id="UP001479606">
    <property type="component" value="Unassembled WGS sequence"/>
</dbReference>
<dbReference type="Pfam" id="PF07940">
    <property type="entry name" value="Hepar_II_III_C"/>
    <property type="match status" value="1"/>
</dbReference>
<evidence type="ECO:0000313" key="8">
    <source>
        <dbReference type="EMBL" id="MEL5995571.1"/>
    </source>
</evidence>
<dbReference type="RefSeq" id="WP_342299498.1">
    <property type="nucleotide sequence ID" value="NZ_JBCEVZ010000040.1"/>
</dbReference>
<dbReference type="InterPro" id="IPR008397">
    <property type="entry name" value="Alginate_lyase_dom"/>
</dbReference>
<feature type="domain" description="Heparinase II/III-like C-terminal" evidence="7">
    <location>
        <begin position="389"/>
        <end position="598"/>
    </location>
</feature>
<feature type="chain" id="PRO_5047142644" evidence="5">
    <location>
        <begin position="28"/>
        <end position="745"/>
    </location>
</feature>
<organism evidence="8 9">
    <name type="scientific">Hymenobacter segetis</name>
    <dbReference type="NCBI Taxonomy" id="2025509"/>
    <lineage>
        <taxon>Bacteria</taxon>
        <taxon>Pseudomonadati</taxon>
        <taxon>Bacteroidota</taxon>
        <taxon>Cytophagia</taxon>
        <taxon>Cytophagales</taxon>
        <taxon>Hymenobacteraceae</taxon>
        <taxon>Hymenobacter</taxon>
    </lineage>
</organism>
<evidence type="ECO:0000256" key="1">
    <source>
        <dbReference type="ARBA" id="ARBA00004418"/>
    </source>
</evidence>
<evidence type="ECO:0000256" key="4">
    <source>
        <dbReference type="ARBA" id="ARBA00023239"/>
    </source>
</evidence>
<evidence type="ECO:0000259" key="6">
    <source>
        <dbReference type="Pfam" id="PF05426"/>
    </source>
</evidence>
<dbReference type="PANTHER" id="PTHR39210:SF1">
    <property type="entry name" value="HEPARIN-SULFATE LYASE"/>
    <property type="match status" value="1"/>
</dbReference>
<sequence>MRCRWTGRIRGLVLAVAGLLAAEAARAGAPAPGHPALLITAAEVPALRQAQGQYPLFDKSYRALQKTADKALSSPIAVPVPKDPAGGYTHEQHTRNYYAMQAAGICFQMTKDGKYARFVRDMLLEYSKLIPGLKNHPEAKSSSPGRLFHQALNDANWLVYSAQGYDAVYDTLTPAERKQIEDGAFRPLCSYFTQDLKSWFDLVHNHGVWAAAGVGMVGYAMHDQKLINLAVHGSSGNDKSGFLAQLNGLFSPDGYYTEGPYYSRYALSPFYMFAQAIDNNQPELHIFEYRGSILKKALNSSLQLTNNDGRYYPLNDALKEKDWTTQELIGAVSIAAQHYGVDKTLLGLAQQQGKVMICPGGLAVAKAVQEAGKNLLPYQRQSVLYTDGPTGTEGGLAVLRAGAQDAQTSLIFKYTSHGLSHGHYDKLGIVLYDQGREVLQDYGAVRFLNVEAKEGGRYLPETKTWGSQTIAHNTLVVDEASDFGGKESVAEQNAGQAWFADIRNAKAQVVSAKANTAYPGVQLQRTVALVLDSISGKPLVLDVFRVQATAPHQYDLPWYYQGQLISTSFKYDSFATSRQTVGLKNGYQHLWREAVSQPVRTPGVATLTWLNGPQFYSLSTATDTATHLVLARVGATDPNFNLRPEPALIVREKAQNQVFVSVIEGHGEFNPTSEVASGSRSNVARVTVLADSPEATVVEVQLRRGGTYRLAIANQDAAATKAHQATVAGQPLRWQGPYQLRHTGR</sequence>
<keyword evidence="2 5" id="KW-0732">Signal</keyword>
<evidence type="ECO:0000313" key="9">
    <source>
        <dbReference type="Proteomes" id="UP001479606"/>
    </source>
</evidence>
<feature type="domain" description="Alginate lyase" evidence="6">
    <location>
        <begin position="101"/>
        <end position="306"/>
    </location>
</feature>
<evidence type="ECO:0000256" key="3">
    <source>
        <dbReference type="ARBA" id="ARBA00022764"/>
    </source>
</evidence>
<dbReference type="Gene3D" id="1.50.10.100">
    <property type="entry name" value="Chondroitin AC/alginate lyase"/>
    <property type="match status" value="1"/>
</dbReference>
<comment type="caution">
    <text evidence="8">The sequence shown here is derived from an EMBL/GenBank/DDBJ whole genome shotgun (WGS) entry which is preliminary data.</text>
</comment>
<reference evidence="8 9" key="1">
    <citation type="journal article" date="2018" name="Arch. Microbiol.">
        <title>Hymenobacter segetis sp. nov., isolated from soil.</title>
        <authorList>
            <person name="Ten L.N."/>
            <person name="Lim S.J."/>
            <person name="Kim B.O."/>
            <person name="Kang I.K."/>
            <person name="Jung H.Y."/>
        </authorList>
    </citation>
    <scope>NUCLEOTIDE SEQUENCE [LARGE SCALE GENOMIC DNA]</scope>
    <source>
        <strain evidence="8 9">S7-3-11</strain>
    </source>
</reference>
<keyword evidence="9" id="KW-1185">Reference proteome</keyword>
<accession>A0ABU9LZV0</accession>
<dbReference type="InterPro" id="IPR012480">
    <property type="entry name" value="Hepar_II_III_C"/>
</dbReference>
<dbReference type="SUPFAM" id="SSF48230">
    <property type="entry name" value="Chondroitin AC/alginate lyase"/>
    <property type="match status" value="1"/>
</dbReference>
<dbReference type="InterPro" id="IPR008929">
    <property type="entry name" value="Chondroitin_lyas"/>
</dbReference>
<keyword evidence="4" id="KW-0456">Lyase</keyword>
<evidence type="ECO:0000259" key="7">
    <source>
        <dbReference type="Pfam" id="PF07940"/>
    </source>
</evidence>
<dbReference type="Gene3D" id="2.70.98.70">
    <property type="match status" value="1"/>
</dbReference>
<keyword evidence="3" id="KW-0574">Periplasm</keyword>
<proteinExistence type="predicted"/>
<comment type="subcellular location">
    <subcellularLocation>
        <location evidence="1">Periplasm</location>
    </subcellularLocation>
</comment>
<dbReference type="EMBL" id="JBCEVZ010000040">
    <property type="protein sequence ID" value="MEL5995571.1"/>
    <property type="molecule type" value="Genomic_DNA"/>
</dbReference>
<gene>
    <name evidence="8" type="ORF">AAFH49_15245</name>
</gene>
<dbReference type="PANTHER" id="PTHR39210">
    <property type="entry name" value="HEPARIN-SULFATE LYASE"/>
    <property type="match status" value="1"/>
</dbReference>
<evidence type="ECO:0000256" key="2">
    <source>
        <dbReference type="ARBA" id="ARBA00022729"/>
    </source>
</evidence>
<feature type="signal peptide" evidence="5">
    <location>
        <begin position="1"/>
        <end position="27"/>
    </location>
</feature>
<dbReference type="Pfam" id="PF05426">
    <property type="entry name" value="Alginate_lyase"/>
    <property type="match status" value="1"/>
</dbReference>
<name>A0ABU9LZV0_9BACT</name>
<protein>
    <submittedName>
        <fullName evidence="8">Heparinase II/III family protein</fullName>
    </submittedName>
</protein>
<evidence type="ECO:0000256" key="5">
    <source>
        <dbReference type="SAM" id="SignalP"/>
    </source>
</evidence>